<dbReference type="Proteomes" id="UP000824241">
    <property type="component" value="Unassembled WGS sequence"/>
</dbReference>
<dbReference type="EC" id="2.7.1.148" evidence="2 9"/>
<dbReference type="PANTHER" id="PTHR43527">
    <property type="entry name" value="4-DIPHOSPHOCYTIDYL-2-C-METHYL-D-ERYTHRITOL KINASE, CHLOROPLASTIC"/>
    <property type="match status" value="1"/>
</dbReference>
<reference evidence="12" key="1">
    <citation type="submission" date="2020-10" db="EMBL/GenBank/DDBJ databases">
        <authorList>
            <person name="Gilroy R."/>
        </authorList>
    </citation>
    <scope>NUCLEOTIDE SEQUENCE</scope>
    <source>
        <strain evidence="12">CHK189-12415</strain>
    </source>
</reference>
<dbReference type="AlphaFoldDB" id="A0A9D1J5B8"/>
<dbReference type="InterPro" id="IPR014721">
    <property type="entry name" value="Ribsml_uS5_D2-typ_fold_subgr"/>
</dbReference>
<dbReference type="SUPFAM" id="SSF55060">
    <property type="entry name" value="GHMP Kinase, C-terminal domain"/>
    <property type="match status" value="1"/>
</dbReference>
<evidence type="ECO:0000259" key="11">
    <source>
        <dbReference type="Pfam" id="PF08544"/>
    </source>
</evidence>
<evidence type="ECO:0000256" key="5">
    <source>
        <dbReference type="ARBA" id="ARBA00022741"/>
    </source>
</evidence>
<evidence type="ECO:0000256" key="9">
    <source>
        <dbReference type="HAMAP-Rule" id="MF_00061"/>
    </source>
</evidence>
<evidence type="ECO:0000313" key="12">
    <source>
        <dbReference type="EMBL" id="HIR61641.1"/>
    </source>
</evidence>
<proteinExistence type="inferred from homology"/>
<dbReference type="InterPro" id="IPR013750">
    <property type="entry name" value="GHMP_kinase_C_dom"/>
</dbReference>
<sequence>MDRITLRACGKLNLSLDIVGVREDGYHLMDMVMQSVSVFDRVTVEKAESLDPGLFPYGEQDIAFRAAQAFFAAAGIPGGARVRVEKRIPSEAGMAGGSADGAAVLVALDRLYGTGMGEKLVPIGEKVGADVPFCLTGGTARVEGIGERVTPLPFFDRGCYLVVKPPFGISTPAAFRAFDRSDAPRRPDTAGMIAAMARGDIPALEALSENVLEAAAARPEIGEIRRALREAGAAFSRMTGSGSAVFGLFETDKAAAAARDAVERYGETFLCKPVPAGIWVETCI</sequence>
<evidence type="ECO:0000313" key="13">
    <source>
        <dbReference type="Proteomes" id="UP000824241"/>
    </source>
</evidence>
<dbReference type="GO" id="GO:0019288">
    <property type="term" value="P:isopentenyl diphosphate biosynthetic process, methylerythritol 4-phosphate pathway"/>
    <property type="evidence" value="ECO:0007669"/>
    <property type="project" value="UniProtKB-UniRule"/>
</dbReference>
<evidence type="ECO:0000256" key="1">
    <source>
        <dbReference type="ARBA" id="ARBA00009684"/>
    </source>
</evidence>
<dbReference type="PANTHER" id="PTHR43527:SF2">
    <property type="entry name" value="4-DIPHOSPHOCYTIDYL-2-C-METHYL-D-ERYTHRITOL KINASE, CHLOROPLASTIC"/>
    <property type="match status" value="1"/>
</dbReference>
<evidence type="ECO:0000256" key="8">
    <source>
        <dbReference type="ARBA" id="ARBA00032554"/>
    </source>
</evidence>
<feature type="active site" evidence="9">
    <location>
        <position position="130"/>
    </location>
</feature>
<protein>
    <recommendedName>
        <fullName evidence="3 9">4-diphosphocytidyl-2-C-methyl-D-erythritol kinase</fullName>
        <shortName evidence="9">CMK</shortName>
        <ecNumber evidence="2 9">2.7.1.148</ecNumber>
    </recommendedName>
    <alternativeName>
        <fullName evidence="8 9">4-(cytidine-5'-diphospho)-2-C-methyl-D-erythritol kinase</fullName>
    </alternativeName>
</protein>
<gene>
    <name evidence="9 12" type="primary">ispE</name>
    <name evidence="12" type="ORF">IAB37_08720</name>
</gene>
<dbReference type="Gene3D" id="3.30.70.890">
    <property type="entry name" value="GHMP kinase, C-terminal domain"/>
    <property type="match status" value="1"/>
</dbReference>
<feature type="binding site" evidence="9">
    <location>
        <begin position="89"/>
        <end position="99"/>
    </location>
    <ligand>
        <name>ATP</name>
        <dbReference type="ChEBI" id="CHEBI:30616"/>
    </ligand>
</feature>
<accession>A0A9D1J5B8</accession>
<evidence type="ECO:0000259" key="10">
    <source>
        <dbReference type="Pfam" id="PF00288"/>
    </source>
</evidence>
<dbReference type="GO" id="GO:0050515">
    <property type="term" value="F:4-(cytidine 5'-diphospho)-2-C-methyl-D-erythritol kinase activity"/>
    <property type="evidence" value="ECO:0007669"/>
    <property type="project" value="UniProtKB-UniRule"/>
</dbReference>
<feature type="domain" description="GHMP kinase C-terminal" evidence="11">
    <location>
        <begin position="192"/>
        <end position="267"/>
    </location>
</feature>
<evidence type="ECO:0000256" key="4">
    <source>
        <dbReference type="ARBA" id="ARBA00022679"/>
    </source>
</evidence>
<keyword evidence="9" id="KW-0414">Isoprene biosynthesis</keyword>
<comment type="function">
    <text evidence="9">Catalyzes the phosphorylation of the position 2 hydroxy group of 4-diphosphocytidyl-2C-methyl-D-erythritol.</text>
</comment>
<evidence type="ECO:0000256" key="7">
    <source>
        <dbReference type="ARBA" id="ARBA00022840"/>
    </source>
</evidence>
<feature type="domain" description="GHMP kinase N-terminal" evidence="10">
    <location>
        <begin position="62"/>
        <end position="138"/>
    </location>
</feature>
<dbReference type="SUPFAM" id="SSF54211">
    <property type="entry name" value="Ribosomal protein S5 domain 2-like"/>
    <property type="match status" value="1"/>
</dbReference>
<dbReference type="InterPro" id="IPR004424">
    <property type="entry name" value="IspE"/>
</dbReference>
<evidence type="ECO:0000256" key="3">
    <source>
        <dbReference type="ARBA" id="ARBA00017473"/>
    </source>
</evidence>
<dbReference type="InterPro" id="IPR006204">
    <property type="entry name" value="GHMP_kinase_N_dom"/>
</dbReference>
<comment type="pathway">
    <text evidence="9">Isoprenoid biosynthesis; isopentenyl diphosphate biosynthesis via DXP pathway; isopentenyl diphosphate from 1-deoxy-D-xylulose 5-phosphate: step 3/6.</text>
</comment>
<dbReference type="Pfam" id="PF00288">
    <property type="entry name" value="GHMP_kinases_N"/>
    <property type="match status" value="1"/>
</dbReference>
<name>A0A9D1J5B8_9FIRM</name>
<dbReference type="InterPro" id="IPR036554">
    <property type="entry name" value="GHMP_kinase_C_sf"/>
</dbReference>
<dbReference type="InterPro" id="IPR020568">
    <property type="entry name" value="Ribosomal_Su5_D2-typ_SF"/>
</dbReference>
<dbReference type="Pfam" id="PF08544">
    <property type="entry name" value="GHMP_kinases_C"/>
    <property type="match status" value="1"/>
</dbReference>
<keyword evidence="7 9" id="KW-0067">ATP-binding</keyword>
<dbReference type="EMBL" id="DVHA01000285">
    <property type="protein sequence ID" value="HIR61641.1"/>
    <property type="molecule type" value="Genomic_DNA"/>
</dbReference>
<keyword evidence="5 9" id="KW-0547">Nucleotide-binding</keyword>
<dbReference type="HAMAP" id="MF_00061">
    <property type="entry name" value="IspE"/>
    <property type="match status" value="1"/>
</dbReference>
<evidence type="ECO:0000256" key="2">
    <source>
        <dbReference type="ARBA" id="ARBA00012052"/>
    </source>
</evidence>
<dbReference type="GO" id="GO:0005524">
    <property type="term" value="F:ATP binding"/>
    <property type="evidence" value="ECO:0007669"/>
    <property type="project" value="UniProtKB-UniRule"/>
</dbReference>
<comment type="catalytic activity">
    <reaction evidence="9">
        <text>4-CDP-2-C-methyl-D-erythritol + ATP = 4-CDP-2-C-methyl-D-erythritol 2-phosphate + ADP + H(+)</text>
        <dbReference type="Rhea" id="RHEA:18437"/>
        <dbReference type="ChEBI" id="CHEBI:15378"/>
        <dbReference type="ChEBI" id="CHEBI:30616"/>
        <dbReference type="ChEBI" id="CHEBI:57823"/>
        <dbReference type="ChEBI" id="CHEBI:57919"/>
        <dbReference type="ChEBI" id="CHEBI:456216"/>
        <dbReference type="EC" id="2.7.1.148"/>
    </reaction>
</comment>
<feature type="active site" evidence="9">
    <location>
        <position position="11"/>
    </location>
</feature>
<dbReference type="PIRSF" id="PIRSF010376">
    <property type="entry name" value="IspE"/>
    <property type="match status" value="1"/>
</dbReference>
<dbReference type="NCBIfam" id="TIGR00154">
    <property type="entry name" value="ispE"/>
    <property type="match status" value="1"/>
</dbReference>
<evidence type="ECO:0000256" key="6">
    <source>
        <dbReference type="ARBA" id="ARBA00022777"/>
    </source>
</evidence>
<keyword evidence="4 9" id="KW-0808">Transferase</keyword>
<dbReference type="Gene3D" id="3.30.230.10">
    <property type="match status" value="1"/>
</dbReference>
<organism evidence="12 13">
    <name type="scientific">Candidatus Faecivivens stercoravium</name>
    <dbReference type="NCBI Taxonomy" id="2840803"/>
    <lineage>
        <taxon>Bacteria</taxon>
        <taxon>Bacillati</taxon>
        <taxon>Bacillota</taxon>
        <taxon>Clostridia</taxon>
        <taxon>Eubacteriales</taxon>
        <taxon>Oscillospiraceae</taxon>
        <taxon>Oscillospiraceae incertae sedis</taxon>
        <taxon>Candidatus Faecivivens</taxon>
    </lineage>
</organism>
<keyword evidence="6 9" id="KW-0418">Kinase</keyword>
<comment type="caution">
    <text evidence="12">The sequence shown here is derived from an EMBL/GenBank/DDBJ whole genome shotgun (WGS) entry which is preliminary data.</text>
</comment>
<dbReference type="GO" id="GO:0016114">
    <property type="term" value="P:terpenoid biosynthetic process"/>
    <property type="evidence" value="ECO:0007669"/>
    <property type="project" value="UniProtKB-UniRule"/>
</dbReference>
<comment type="similarity">
    <text evidence="1 9">Belongs to the GHMP kinase family. IspE subfamily.</text>
</comment>
<reference evidence="12" key="2">
    <citation type="journal article" date="2021" name="PeerJ">
        <title>Extensive microbial diversity within the chicken gut microbiome revealed by metagenomics and culture.</title>
        <authorList>
            <person name="Gilroy R."/>
            <person name="Ravi A."/>
            <person name="Getino M."/>
            <person name="Pursley I."/>
            <person name="Horton D.L."/>
            <person name="Alikhan N.F."/>
            <person name="Baker D."/>
            <person name="Gharbi K."/>
            <person name="Hall N."/>
            <person name="Watson M."/>
            <person name="Adriaenssens E.M."/>
            <person name="Foster-Nyarko E."/>
            <person name="Jarju S."/>
            <person name="Secka A."/>
            <person name="Antonio M."/>
            <person name="Oren A."/>
            <person name="Chaudhuri R.R."/>
            <person name="La Ragione R."/>
            <person name="Hildebrand F."/>
            <person name="Pallen M.J."/>
        </authorList>
    </citation>
    <scope>NUCLEOTIDE SEQUENCE</scope>
    <source>
        <strain evidence="12">CHK189-12415</strain>
    </source>
</reference>